<feature type="compositionally biased region" description="Basic and acidic residues" evidence="1">
    <location>
        <begin position="55"/>
        <end position="64"/>
    </location>
</feature>
<dbReference type="AlphaFoldDB" id="A0A0B7APW4"/>
<proteinExistence type="predicted"/>
<accession>A0A0B7APW4</accession>
<organism evidence="2">
    <name type="scientific">Arion vulgaris</name>
    <dbReference type="NCBI Taxonomy" id="1028688"/>
    <lineage>
        <taxon>Eukaryota</taxon>
        <taxon>Metazoa</taxon>
        <taxon>Spiralia</taxon>
        <taxon>Lophotrochozoa</taxon>
        <taxon>Mollusca</taxon>
        <taxon>Gastropoda</taxon>
        <taxon>Heterobranchia</taxon>
        <taxon>Euthyneura</taxon>
        <taxon>Panpulmonata</taxon>
        <taxon>Eupulmonata</taxon>
        <taxon>Stylommatophora</taxon>
        <taxon>Helicina</taxon>
        <taxon>Arionoidea</taxon>
        <taxon>Arionidae</taxon>
        <taxon>Arion</taxon>
    </lineage>
</organism>
<protein>
    <submittedName>
        <fullName evidence="2">Uncharacterized protein</fullName>
    </submittedName>
</protein>
<name>A0A0B7APW4_9EUPU</name>
<gene>
    <name evidence="2" type="primary">ORF129277</name>
</gene>
<dbReference type="EMBL" id="HACG01035166">
    <property type="protein sequence ID" value="CEK82031.1"/>
    <property type="molecule type" value="Transcribed_RNA"/>
</dbReference>
<sequence length="64" mass="7314">MDEATSTRTSRRITGITFANRQKKDATNDVDVFTVKEIQENVPYSYEEEDDDSCDDMKKMAGSE</sequence>
<feature type="region of interest" description="Disordered" evidence="1">
    <location>
        <begin position="44"/>
        <end position="64"/>
    </location>
</feature>
<evidence type="ECO:0000256" key="1">
    <source>
        <dbReference type="SAM" id="MobiDB-lite"/>
    </source>
</evidence>
<evidence type="ECO:0000313" key="2">
    <source>
        <dbReference type="EMBL" id="CEK82031.1"/>
    </source>
</evidence>
<feature type="non-terminal residue" evidence="2">
    <location>
        <position position="64"/>
    </location>
</feature>
<reference evidence="2" key="1">
    <citation type="submission" date="2014-12" db="EMBL/GenBank/DDBJ databases">
        <title>Insight into the proteome of Arion vulgaris.</title>
        <authorList>
            <person name="Aradska J."/>
            <person name="Bulat T."/>
            <person name="Smidak R."/>
            <person name="Sarate P."/>
            <person name="Gangsoo J."/>
            <person name="Sialana F."/>
            <person name="Bilban M."/>
            <person name="Lubec G."/>
        </authorList>
    </citation>
    <scope>NUCLEOTIDE SEQUENCE</scope>
    <source>
        <tissue evidence="2">Skin</tissue>
    </source>
</reference>